<dbReference type="GO" id="GO:0046983">
    <property type="term" value="F:protein dimerization activity"/>
    <property type="evidence" value="ECO:0007669"/>
    <property type="project" value="InterPro"/>
</dbReference>
<dbReference type="AlphaFoldDB" id="A0A183VND6"/>
<proteinExistence type="predicted"/>
<keyword evidence="2" id="KW-1185">Reference proteome</keyword>
<reference evidence="2" key="1">
    <citation type="submission" date="2022-06" db="EMBL/GenBank/DDBJ databases">
        <authorList>
            <person name="Berger JAMES D."/>
            <person name="Berger JAMES D."/>
        </authorList>
    </citation>
    <scope>NUCLEOTIDE SEQUENCE [LARGE SCALE GENOMIC DNA]</scope>
</reference>
<organism evidence="2 3">
    <name type="scientific">Trichobilharzia regenti</name>
    <name type="common">Nasal bird schistosome</name>
    <dbReference type="NCBI Taxonomy" id="157069"/>
    <lineage>
        <taxon>Eukaryota</taxon>
        <taxon>Metazoa</taxon>
        <taxon>Spiralia</taxon>
        <taxon>Lophotrochozoa</taxon>
        <taxon>Platyhelminthes</taxon>
        <taxon>Trematoda</taxon>
        <taxon>Digenea</taxon>
        <taxon>Strigeidida</taxon>
        <taxon>Schistosomatoidea</taxon>
        <taxon>Schistosomatidae</taxon>
        <taxon>Trichobilharzia</taxon>
    </lineage>
</organism>
<protein>
    <submittedName>
        <fullName evidence="3">BHLH domain-containing protein</fullName>
    </submittedName>
</protein>
<dbReference type="PROSITE" id="PS50888">
    <property type="entry name" value="BHLH"/>
    <property type="match status" value="1"/>
</dbReference>
<accession>A0A183VND6</accession>
<dbReference type="Gene3D" id="4.10.280.10">
    <property type="entry name" value="Helix-loop-helix DNA-binding domain"/>
    <property type="match status" value="1"/>
</dbReference>
<reference evidence="3" key="2">
    <citation type="submission" date="2023-11" db="UniProtKB">
        <authorList>
            <consortium name="WormBaseParasite"/>
        </authorList>
    </citation>
    <scope>IDENTIFICATION</scope>
</reference>
<dbReference type="Pfam" id="PF00010">
    <property type="entry name" value="HLH"/>
    <property type="match status" value="1"/>
</dbReference>
<dbReference type="InterPro" id="IPR036638">
    <property type="entry name" value="HLH_DNA-bd_sf"/>
</dbReference>
<dbReference type="WBParaSite" id="TREG1_50110.1">
    <property type="protein sequence ID" value="TREG1_50110.1"/>
    <property type="gene ID" value="TREG1_50110"/>
</dbReference>
<evidence type="ECO:0000313" key="3">
    <source>
        <dbReference type="WBParaSite" id="TREG1_50110.1"/>
    </source>
</evidence>
<dbReference type="Proteomes" id="UP000050795">
    <property type="component" value="Unassembled WGS sequence"/>
</dbReference>
<evidence type="ECO:0000256" key="1">
    <source>
        <dbReference type="SAM" id="MobiDB-lite"/>
    </source>
</evidence>
<feature type="region of interest" description="Disordered" evidence="1">
    <location>
        <begin position="31"/>
        <end position="57"/>
    </location>
</feature>
<feature type="region of interest" description="Disordered" evidence="1">
    <location>
        <begin position="382"/>
        <end position="402"/>
    </location>
</feature>
<evidence type="ECO:0000313" key="2">
    <source>
        <dbReference type="Proteomes" id="UP000050795"/>
    </source>
</evidence>
<feature type="compositionally biased region" description="Low complexity" evidence="1">
    <location>
        <begin position="387"/>
        <end position="396"/>
    </location>
</feature>
<dbReference type="OrthoDB" id="6264573at2759"/>
<name>A0A183VND6_TRIRE</name>
<dbReference type="InterPro" id="IPR011598">
    <property type="entry name" value="bHLH_dom"/>
</dbReference>
<dbReference type="SUPFAM" id="SSF47459">
    <property type="entry name" value="HLH, helix-loop-helix DNA-binding domain"/>
    <property type="match status" value="1"/>
</dbReference>
<sequence length="470" mass="52740">MIAMIPFNNSVGSNSRVPPIYSINKYPILPNNTSGNDSSNPIPQFSTTSRRGRRSAIPPEIREQTRRIKKQNMERKRRACISDKINALHNLAMNLIGVDSHEYHKVEKADILNLCHSVFRGIANIVKDDPELQLRLRKLRDNLNETSSTSTLPSLASTSSVGIKDDSIKSIEKMKLDQQEDKPLYQYPQNVVYYHQNQNVSSSSKVSILPSSSLSSVYSPSNSIEYQQYNNTDDKENLKIPKLTVRNVSSYTKYIPVTTPAPLPPPSTIPTSCMNSDTSHWTLSPPLSSVIQSTPLNNLQLNHLIHLQERKRQYESTPIQQQPTKVFNSPINYYSRDSGFDSMQSVEMTPTNIKQMFTLNEDDTSPIRLMNHNSLFKETSNISMPFSSSTTPSTSSENYQSVLSTPELNRLPVFDMIKKLKDTPLSLSSSDDSTAASTTDICSSIVVTHSNPVGCTSDPSVKPMWRPYLD</sequence>
<feature type="compositionally biased region" description="Polar residues" evidence="1">
    <location>
        <begin position="31"/>
        <end position="49"/>
    </location>
</feature>